<organism evidence="12 13">
    <name type="scientific">Capsella rubella</name>
    <dbReference type="NCBI Taxonomy" id="81985"/>
    <lineage>
        <taxon>Eukaryota</taxon>
        <taxon>Viridiplantae</taxon>
        <taxon>Streptophyta</taxon>
        <taxon>Embryophyta</taxon>
        <taxon>Tracheophyta</taxon>
        <taxon>Spermatophyta</taxon>
        <taxon>Magnoliopsida</taxon>
        <taxon>eudicotyledons</taxon>
        <taxon>Gunneridae</taxon>
        <taxon>Pentapetalae</taxon>
        <taxon>rosids</taxon>
        <taxon>malvids</taxon>
        <taxon>Brassicales</taxon>
        <taxon>Brassicaceae</taxon>
        <taxon>Camelineae</taxon>
        <taxon>Capsella</taxon>
    </lineage>
</organism>
<dbReference type="Pfam" id="PF07496">
    <property type="entry name" value="zf-CW"/>
    <property type="match status" value="1"/>
</dbReference>
<dbReference type="Proteomes" id="UP000029121">
    <property type="component" value="Unassembled WGS sequence"/>
</dbReference>
<evidence type="ECO:0000313" key="13">
    <source>
        <dbReference type="Proteomes" id="UP000029121"/>
    </source>
</evidence>
<dbReference type="STRING" id="81985.R0FAP2"/>
<evidence type="ECO:0000256" key="2">
    <source>
        <dbReference type="ARBA" id="ARBA00022723"/>
    </source>
</evidence>
<keyword evidence="13" id="KW-1185">Reference proteome</keyword>
<dbReference type="GO" id="GO:0003677">
    <property type="term" value="F:DNA binding"/>
    <property type="evidence" value="ECO:0007669"/>
    <property type="project" value="UniProtKB-KW"/>
</dbReference>
<feature type="domain" description="MBD" evidence="10">
    <location>
        <begin position="83"/>
        <end position="153"/>
    </location>
</feature>
<keyword evidence="3" id="KW-0863">Zinc-finger</keyword>
<dbReference type="Gene3D" id="3.30.890.10">
    <property type="entry name" value="Methyl-cpg-binding Protein 2, Chain A"/>
    <property type="match status" value="1"/>
</dbReference>
<dbReference type="Gene3D" id="3.30.40.100">
    <property type="match status" value="1"/>
</dbReference>
<dbReference type="PROSITE" id="PS51050">
    <property type="entry name" value="ZF_CW"/>
    <property type="match status" value="1"/>
</dbReference>
<feature type="region of interest" description="Disordered" evidence="9">
    <location>
        <begin position="1"/>
        <end position="21"/>
    </location>
</feature>
<keyword evidence="4" id="KW-0862">Zinc</keyword>
<name>R0FAP2_9BRAS</name>
<evidence type="ECO:0000256" key="1">
    <source>
        <dbReference type="ARBA" id="ARBA00004123"/>
    </source>
</evidence>
<feature type="compositionally biased region" description="Basic and acidic residues" evidence="9">
    <location>
        <begin position="1"/>
        <end position="15"/>
    </location>
</feature>
<keyword evidence="8" id="KW-0539">Nucleus</keyword>
<comment type="subcellular location">
    <subcellularLocation>
        <location evidence="1">Nucleus</location>
    </subcellularLocation>
</comment>
<evidence type="ECO:0000256" key="7">
    <source>
        <dbReference type="ARBA" id="ARBA00023163"/>
    </source>
</evidence>
<keyword evidence="6" id="KW-0238">DNA-binding</keyword>
<dbReference type="eggNOG" id="KOG4161">
    <property type="taxonomic scope" value="Eukaryota"/>
</dbReference>
<dbReference type="InterPro" id="IPR001739">
    <property type="entry name" value="Methyl_CpG_DNA-bd"/>
</dbReference>
<sequence>MDAKSTKLTTRKREASTSSKRGTIDTYAVQCETCLKWRKLDNQEEYEELRSRIHEEKFVCNQKEGMSCEDDARELRYDTSRTWSIDKNGLPKTPRGFKRMLIMRKDYSRWDAYYVAPTGKKFKTRAEIEAFIEANQEYKYATLGDFNFIVPRVVRDTVPSGIPVKNPKPSKKSV</sequence>
<dbReference type="AlphaFoldDB" id="R0FAP2"/>
<evidence type="ECO:0008006" key="14">
    <source>
        <dbReference type="Google" id="ProtNLM"/>
    </source>
</evidence>
<dbReference type="KEGG" id="crb:17880721"/>
<dbReference type="InterPro" id="IPR011124">
    <property type="entry name" value="Znf_CW"/>
</dbReference>
<feature type="domain" description="CW-type" evidence="11">
    <location>
        <begin position="21"/>
        <end position="76"/>
    </location>
</feature>
<dbReference type="InterPro" id="IPR016177">
    <property type="entry name" value="DNA-bd_dom_sf"/>
</dbReference>
<evidence type="ECO:0000256" key="9">
    <source>
        <dbReference type="SAM" id="MobiDB-lite"/>
    </source>
</evidence>
<evidence type="ECO:0000256" key="5">
    <source>
        <dbReference type="ARBA" id="ARBA00023015"/>
    </source>
</evidence>
<keyword evidence="5" id="KW-0805">Transcription regulation</keyword>
<dbReference type="GO" id="GO:0008270">
    <property type="term" value="F:zinc ion binding"/>
    <property type="evidence" value="ECO:0007669"/>
    <property type="project" value="UniProtKB-KW"/>
</dbReference>
<gene>
    <name evidence="12" type="ORF">CARUB_v10007419mg</name>
</gene>
<dbReference type="CDD" id="cd01396">
    <property type="entry name" value="MeCP2_MBD"/>
    <property type="match status" value="1"/>
</dbReference>
<proteinExistence type="predicted"/>
<dbReference type="PANTHER" id="PTHR12396">
    <property type="entry name" value="METHYL-CPG BINDING PROTEIN, MBD"/>
    <property type="match status" value="1"/>
</dbReference>
<dbReference type="Pfam" id="PF01429">
    <property type="entry name" value="MBD"/>
    <property type="match status" value="1"/>
</dbReference>
<dbReference type="GO" id="GO:0005634">
    <property type="term" value="C:nucleus"/>
    <property type="evidence" value="ECO:0007669"/>
    <property type="project" value="UniProtKB-SubCell"/>
</dbReference>
<protein>
    <recommendedName>
        <fullName evidence="14">MBD domain-containing protein</fullName>
    </recommendedName>
</protein>
<evidence type="ECO:0000313" key="12">
    <source>
        <dbReference type="EMBL" id="EOA18806.1"/>
    </source>
</evidence>
<keyword evidence="7" id="KW-0804">Transcription</keyword>
<evidence type="ECO:0000256" key="6">
    <source>
        <dbReference type="ARBA" id="ARBA00023125"/>
    </source>
</evidence>
<evidence type="ECO:0000256" key="4">
    <source>
        <dbReference type="ARBA" id="ARBA00022833"/>
    </source>
</evidence>
<dbReference type="SMART" id="SM00391">
    <property type="entry name" value="MBD"/>
    <property type="match status" value="1"/>
</dbReference>
<evidence type="ECO:0000256" key="8">
    <source>
        <dbReference type="ARBA" id="ARBA00023242"/>
    </source>
</evidence>
<evidence type="ECO:0000259" key="10">
    <source>
        <dbReference type="PROSITE" id="PS50982"/>
    </source>
</evidence>
<reference evidence="13" key="1">
    <citation type="journal article" date="2013" name="Nat. Genet.">
        <title>The Capsella rubella genome and the genomic consequences of rapid mating system evolution.</title>
        <authorList>
            <person name="Slotte T."/>
            <person name="Hazzouri K.M."/>
            <person name="Agren J.A."/>
            <person name="Koenig D."/>
            <person name="Maumus F."/>
            <person name="Guo Y.L."/>
            <person name="Steige K."/>
            <person name="Platts A.E."/>
            <person name="Escobar J.S."/>
            <person name="Newman L.K."/>
            <person name="Wang W."/>
            <person name="Mandakova T."/>
            <person name="Vello E."/>
            <person name="Smith L.M."/>
            <person name="Henz S.R."/>
            <person name="Steffen J."/>
            <person name="Takuno S."/>
            <person name="Brandvain Y."/>
            <person name="Coop G."/>
            <person name="Andolfatto P."/>
            <person name="Hu T.T."/>
            <person name="Blanchette M."/>
            <person name="Clark R.M."/>
            <person name="Quesneville H."/>
            <person name="Nordborg M."/>
            <person name="Gaut B.S."/>
            <person name="Lysak M.A."/>
            <person name="Jenkins J."/>
            <person name="Grimwood J."/>
            <person name="Chapman J."/>
            <person name="Prochnik S."/>
            <person name="Shu S."/>
            <person name="Rokhsar D."/>
            <person name="Schmutz J."/>
            <person name="Weigel D."/>
            <person name="Wright S.I."/>
        </authorList>
    </citation>
    <scope>NUCLEOTIDE SEQUENCE [LARGE SCALE GENOMIC DNA]</scope>
    <source>
        <strain evidence="13">cv. Monte Gargano</strain>
    </source>
</reference>
<keyword evidence="2" id="KW-0479">Metal-binding</keyword>
<dbReference type="PROSITE" id="PS50982">
    <property type="entry name" value="MBD"/>
    <property type="match status" value="1"/>
</dbReference>
<dbReference type="PANTHER" id="PTHR12396:SF10">
    <property type="entry name" value="METHYL-CPG-BINDING DOMAIN-CONTAINING PROTEIN 1-RELATED"/>
    <property type="match status" value="1"/>
</dbReference>
<evidence type="ECO:0000256" key="3">
    <source>
        <dbReference type="ARBA" id="ARBA00022771"/>
    </source>
</evidence>
<dbReference type="SUPFAM" id="SSF54171">
    <property type="entry name" value="DNA-binding domain"/>
    <property type="match status" value="1"/>
</dbReference>
<accession>R0FAP2</accession>
<dbReference type="OrthoDB" id="10072024at2759"/>
<dbReference type="EMBL" id="KB870811">
    <property type="protein sequence ID" value="EOA18806.1"/>
    <property type="molecule type" value="Genomic_DNA"/>
</dbReference>
<evidence type="ECO:0000259" key="11">
    <source>
        <dbReference type="PROSITE" id="PS51050"/>
    </source>
</evidence>